<keyword evidence="6" id="KW-1185">Reference proteome</keyword>
<dbReference type="PANTHER" id="PTHR12689">
    <property type="entry name" value="A1 CISTRON SPLICING FACTOR AAR2-RELATED"/>
    <property type="match status" value="1"/>
</dbReference>
<dbReference type="Proteomes" id="UP001337655">
    <property type="component" value="Unassembled WGS sequence"/>
</dbReference>
<dbReference type="Gene3D" id="1.25.40.550">
    <property type="entry name" value="Aar2, C-terminal domain-like"/>
    <property type="match status" value="1"/>
</dbReference>
<dbReference type="AlphaFoldDB" id="A0AAV9P902"/>
<evidence type="ECO:0000259" key="4">
    <source>
        <dbReference type="Pfam" id="PF20981"/>
    </source>
</evidence>
<dbReference type="InterPro" id="IPR007946">
    <property type="entry name" value="AAR2"/>
</dbReference>
<sequence>METADSAALLLLDLPQAALAGIDLLSFTTTPRFRGVKNIPPSFHFAFVGTSTAFSERHGVWIKITSSSTPPLIIAKWDAATESLSLGEDEAEVLRWRANLGSIWREGLTPYRQVATKGAAAEPDEDSSDWDILTSRITETLLTRITGTKWHLTSASSSKRDLEDIPGLNAKDLNLEAEQELYFLPLDLKQTWREGATGRERTDAAQDRSWALNNVVEQHCTNGDAMEIVGEMQFCFIMILTINNFSCLEQWKRILSLLFTCKSAVATNPDLFIAAIAALRLQVQHCKDAEGGLIDLADESGSLLKGLLVRFRKGVETLGGIEVQHVVDELDDLEDYLREEHNWRFGGAFAKTGVLELEDGEQVRMDTTAFDEDDETGEFAPQIVDLTTEQARMLNLPETEDLHVSLSRTSLKEVQSEGDHSDDDDDDDTEDNVSAGGNDSSDESEDEADLDDMDTRY</sequence>
<evidence type="ECO:0000259" key="3">
    <source>
        <dbReference type="Pfam" id="PF05282"/>
    </source>
</evidence>
<dbReference type="CDD" id="cd13777">
    <property type="entry name" value="Aar2_N"/>
    <property type="match status" value="1"/>
</dbReference>
<accession>A0AAV9P902</accession>
<evidence type="ECO:0000256" key="1">
    <source>
        <dbReference type="ARBA" id="ARBA00006281"/>
    </source>
</evidence>
<dbReference type="InterPro" id="IPR038514">
    <property type="entry name" value="AAR2_C_sf"/>
</dbReference>
<evidence type="ECO:0000313" key="5">
    <source>
        <dbReference type="EMBL" id="KAK5169425.1"/>
    </source>
</evidence>
<dbReference type="EMBL" id="JAVRRT010000008">
    <property type="protein sequence ID" value="KAK5169425.1"/>
    <property type="molecule type" value="Genomic_DNA"/>
</dbReference>
<feature type="domain" description="AAR2 C-terminal" evidence="3">
    <location>
        <begin position="183"/>
        <end position="345"/>
    </location>
</feature>
<feature type="compositionally biased region" description="Acidic residues" evidence="2">
    <location>
        <begin position="440"/>
        <end position="457"/>
    </location>
</feature>
<comment type="caution">
    <text evidence="5">The sequence shown here is derived from an EMBL/GenBank/DDBJ whole genome shotgun (WGS) entry which is preliminary data.</text>
</comment>
<dbReference type="GeneID" id="89926742"/>
<reference evidence="5 6" key="1">
    <citation type="submission" date="2023-08" db="EMBL/GenBank/DDBJ databases">
        <title>Black Yeasts Isolated from many extreme environments.</title>
        <authorList>
            <person name="Coleine C."/>
            <person name="Stajich J.E."/>
            <person name="Selbmann L."/>
        </authorList>
    </citation>
    <scope>NUCLEOTIDE SEQUENCE [LARGE SCALE GENOMIC DNA]</scope>
    <source>
        <strain evidence="5 6">CCFEE 5935</strain>
    </source>
</reference>
<comment type="similarity">
    <text evidence="1">Belongs to the AAR2 family.</text>
</comment>
<feature type="domain" description="AAR2 N-terminal" evidence="4">
    <location>
        <begin position="6"/>
        <end position="147"/>
    </location>
</feature>
<proteinExistence type="inferred from homology"/>
<feature type="compositionally biased region" description="Basic and acidic residues" evidence="2">
    <location>
        <begin position="410"/>
        <end position="419"/>
    </location>
</feature>
<name>A0AAV9P902_9PEZI</name>
<dbReference type="InterPro" id="IPR038516">
    <property type="entry name" value="AAR2_N_sf"/>
</dbReference>
<protein>
    <submittedName>
        <fullName evidence="5">Uncharacterized protein</fullName>
    </submittedName>
</protein>
<dbReference type="Gene3D" id="2.60.34.20">
    <property type="match status" value="1"/>
</dbReference>
<feature type="region of interest" description="Disordered" evidence="2">
    <location>
        <begin position="408"/>
        <end position="457"/>
    </location>
</feature>
<dbReference type="CDD" id="cd13778">
    <property type="entry name" value="Aar2_C"/>
    <property type="match status" value="1"/>
</dbReference>
<organism evidence="5 6">
    <name type="scientific">Saxophila tyrrhenica</name>
    <dbReference type="NCBI Taxonomy" id="1690608"/>
    <lineage>
        <taxon>Eukaryota</taxon>
        <taxon>Fungi</taxon>
        <taxon>Dikarya</taxon>
        <taxon>Ascomycota</taxon>
        <taxon>Pezizomycotina</taxon>
        <taxon>Dothideomycetes</taxon>
        <taxon>Dothideomycetidae</taxon>
        <taxon>Mycosphaerellales</taxon>
        <taxon>Extremaceae</taxon>
        <taxon>Saxophila</taxon>
    </lineage>
</organism>
<evidence type="ECO:0000256" key="2">
    <source>
        <dbReference type="SAM" id="MobiDB-lite"/>
    </source>
</evidence>
<dbReference type="RefSeq" id="XP_064658771.1">
    <property type="nucleotide sequence ID" value="XM_064802646.1"/>
</dbReference>
<gene>
    <name evidence="5" type="ORF">LTR77_005401</name>
</gene>
<evidence type="ECO:0000313" key="6">
    <source>
        <dbReference type="Proteomes" id="UP001337655"/>
    </source>
</evidence>
<dbReference type="InterPro" id="IPR033647">
    <property type="entry name" value="Aar2_N"/>
</dbReference>
<dbReference type="PANTHER" id="PTHR12689:SF4">
    <property type="entry name" value="PROTEIN AAR2 HOMOLOG"/>
    <property type="match status" value="1"/>
</dbReference>
<dbReference type="Pfam" id="PF20981">
    <property type="entry name" value="AAR2_1st"/>
    <property type="match status" value="1"/>
</dbReference>
<feature type="compositionally biased region" description="Acidic residues" evidence="2">
    <location>
        <begin position="420"/>
        <end position="431"/>
    </location>
</feature>
<dbReference type="InterPro" id="IPR033648">
    <property type="entry name" value="AAR2_C"/>
</dbReference>
<dbReference type="GO" id="GO:0000244">
    <property type="term" value="P:spliceosomal tri-snRNP complex assembly"/>
    <property type="evidence" value="ECO:0007669"/>
    <property type="project" value="TreeGrafter"/>
</dbReference>
<dbReference type="Pfam" id="PF05282">
    <property type="entry name" value="AAR2"/>
    <property type="match status" value="1"/>
</dbReference>